<feature type="binding site" evidence="12">
    <location>
        <position position="21"/>
    </location>
    <ligand>
        <name>GTP</name>
        <dbReference type="ChEBI" id="CHEBI:37565"/>
    </ligand>
</feature>
<dbReference type="PANTHER" id="PTHR45684">
    <property type="entry name" value="RE74312P"/>
    <property type="match status" value="1"/>
</dbReference>
<evidence type="ECO:0000256" key="10">
    <source>
        <dbReference type="ARBA" id="ARBA00023134"/>
    </source>
</evidence>
<evidence type="ECO:0000256" key="1">
    <source>
        <dbReference type="ARBA" id="ARBA00004240"/>
    </source>
</evidence>
<dbReference type="SMART" id="SM00178">
    <property type="entry name" value="SAR"/>
    <property type="match status" value="1"/>
</dbReference>
<dbReference type="PROSITE" id="PS51417">
    <property type="entry name" value="ARF"/>
    <property type="match status" value="1"/>
</dbReference>
<feature type="binding site" evidence="12">
    <location>
        <position position="18"/>
    </location>
    <ligand>
        <name>GTP</name>
        <dbReference type="ChEBI" id="CHEBI:37565"/>
    </ligand>
</feature>
<feature type="binding site" evidence="12">
    <location>
        <position position="128"/>
    </location>
    <ligand>
        <name>GTP</name>
        <dbReference type="ChEBI" id="CHEBI:37565"/>
    </ligand>
</feature>
<evidence type="ECO:0000256" key="9">
    <source>
        <dbReference type="ARBA" id="ARBA00023034"/>
    </source>
</evidence>
<dbReference type="InterPro" id="IPR006687">
    <property type="entry name" value="Small_GTPase_SAR1"/>
</dbReference>
<feature type="binding site" evidence="13">
    <location>
        <position position="69"/>
    </location>
    <ligand>
        <name>GTP</name>
        <dbReference type="ChEBI" id="CHEBI:37565"/>
    </ligand>
</feature>
<keyword evidence="11" id="KW-0479">Metal-binding</keyword>
<protein>
    <submittedName>
        <fullName evidence="15">Uncharacterized protein</fullName>
    </submittedName>
</protein>
<evidence type="ECO:0000256" key="13">
    <source>
        <dbReference type="PIRSR" id="PIRSR606689-1"/>
    </source>
</evidence>
<evidence type="ECO:0000256" key="12">
    <source>
        <dbReference type="PIRSR" id="PIRSR606687-2"/>
    </source>
</evidence>
<dbReference type="GO" id="GO:0003924">
    <property type="term" value="F:GTPase activity"/>
    <property type="evidence" value="ECO:0007669"/>
    <property type="project" value="InterPro"/>
</dbReference>
<keyword evidence="5 12" id="KW-0547">Nucleotide-binding</keyword>
<dbReference type="InterPro" id="IPR027417">
    <property type="entry name" value="P-loop_NTPase"/>
</dbReference>
<dbReference type="Gene3D" id="3.40.50.300">
    <property type="entry name" value="P-loop containing nucleotide triphosphate hydrolases"/>
    <property type="match status" value="1"/>
</dbReference>
<dbReference type="OrthoDB" id="2011769at2759"/>
<keyword evidence="11" id="KW-0460">Magnesium</keyword>
<feature type="binding site" evidence="12">
    <location>
        <position position="126"/>
    </location>
    <ligand>
        <name>GTP</name>
        <dbReference type="ChEBI" id="CHEBI:37565"/>
    </ligand>
</feature>
<evidence type="ECO:0000256" key="5">
    <source>
        <dbReference type="ARBA" id="ARBA00022741"/>
    </source>
</evidence>
<comment type="subcellular location">
    <subcellularLocation>
        <location evidence="1">Endoplasmic reticulum</location>
    </subcellularLocation>
    <subcellularLocation>
        <location evidence="2">Golgi apparatus</location>
    </subcellularLocation>
</comment>
<comment type="similarity">
    <text evidence="3">Belongs to the small GTPase superfamily. SAR1 family.</text>
</comment>
<keyword evidence="8" id="KW-0653">Protein transport</keyword>
<keyword evidence="7" id="KW-0931">ER-Golgi transport</keyword>
<dbReference type="GO" id="GO:0016192">
    <property type="term" value="P:vesicle-mediated transport"/>
    <property type="evidence" value="ECO:0007669"/>
    <property type="project" value="UniProtKB-KW"/>
</dbReference>
<feature type="binding site" evidence="14">
    <location>
        <position position="47"/>
    </location>
    <ligand>
        <name>Mg(2+)</name>
        <dbReference type="ChEBI" id="CHEBI:18420"/>
    </ligand>
</feature>
<dbReference type="SUPFAM" id="SSF52540">
    <property type="entry name" value="P-loop containing nucleoside triphosphate hydrolases"/>
    <property type="match status" value="1"/>
</dbReference>
<dbReference type="EMBL" id="JAEPRD010000004">
    <property type="protein sequence ID" value="KAG2213096.1"/>
    <property type="molecule type" value="Genomic_DNA"/>
</dbReference>
<evidence type="ECO:0000256" key="6">
    <source>
        <dbReference type="ARBA" id="ARBA00022824"/>
    </source>
</evidence>
<reference evidence="15" key="1">
    <citation type="submission" date="2020-12" db="EMBL/GenBank/DDBJ databases">
        <title>Metabolic potential, ecology and presence of endohyphal bacteria is reflected in genomic diversity of Mucoromycotina.</title>
        <authorList>
            <person name="Muszewska A."/>
            <person name="Okrasinska A."/>
            <person name="Steczkiewicz K."/>
            <person name="Drgas O."/>
            <person name="Orlowska M."/>
            <person name="Perlinska-Lenart U."/>
            <person name="Aleksandrzak-Piekarczyk T."/>
            <person name="Szatraj K."/>
            <person name="Zielenkiewicz U."/>
            <person name="Pilsyk S."/>
            <person name="Malc E."/>
            <person name="Mieczkowski P."/>
            <person name="Kruszewska J.S."/>
            <person name="Biernat P."/>
            <person name="Pawlowska J."/>
        </authorList>
    </citation>
    <scope>NUCLEOTIDE SEQUENCE</scope>
    <source>
        <strain evidence="15">WA0000017839</strain>
    </source>
</reference>
<evidence type="ECO:0000256" key="14">
    <source>
        <dbReference type="PIRSR" id="PIRSR606689-2"/>
    </source>
</evidence>
<feature type="binding site" evidence="13">
    <location>
        <begin position="15"/>
        <end position="22"/>
    </location>
    <ligand>
        <name>GTP</name>
        <dbReference type="ChEBI" id="CHEBI:37565"/>
    </ligand>
</feature>
<evidence type="ECO:0000256" key="3">
    <source>
        <dbReference type="ARBA" id="ARBA00007507"/>
    </source>
</evidence>
<keyword evidence="4" id="KW-0813">Transport</keyword>
<dbReference type="GO" id="GO:0005794">
    <property type="term" value="C:Golgi apparatus"/>
    <property type="evidence" value="ECO:0007669"/>
    <property type="project" value="UniProtKB-SubCell"/>
</dbReference>
<sequence length="162" mass="17744">MFFPGRAKPKILVLGLDNSGKTTLLVILNRTSPLLATSLGPLATIPTLSPSTTEFLIGDTICDGYDIGGYLPNRTCWAQYTYDVSGVIFCVDASDPDKFDTAKFELDKLLVNENLDGIPILVFGTKVDAPKSVNEERLMQALDIGYTLKKVKLLILFNRGQL</sequence>
<keyword evidence="10 13" id="KW-0342">GTP-binding</keyword>
<feature type="binding site" evidence="12">
    <location>
        <position position="22"/>
    </location>
    <ligand>
        <name>GTP</name>
        <dbReference type="ChEBI" id="CHEBI:37565"/>
    </ligand>
</feature>
<name>A0A8H7V7K6_9FUNG</name>
<feature type="binding site" evidence="12">
    <location>
        <position position="20"/>
    </location>
    <ligand>
        <name>GTP</name>
        <dbReference type="ChEBI" id="CHEBI:37565"/>
    </ligand>
</feature>
<gene>
    <name evidence="15" type="ORF">INT47_011245</name>
</gene>
<keyword evidence="16" id="KW-1185">Reference proteome</keyword>
<dbReference type="AlphaFoldDB" id="A0A8H7V7K6"/>
<dbReference type="GO" id="GO:0005525">
    <property type="term" value="F:GTP binding"/>
    <property type="evidence" value="ECO:0007669"/>
    <property type="project" value="UniProtKB-KW"/>
</dbReference>
<dbReference type="Proteomes" id="UP000603453">
    <property type="component" value="Unassembled WGS sequence"/>
</dbReference>
<accession>A0A8H7V7K6</accession>
<evidence type="ECO:0000313" key="15">
    <source>
        <dbReference type="EMBL" id="KAG2213096.1"/>
    </source>
</evidence>
<feature type="binding site" evidence="14">
    <location>
        <position position="22"/>
    </location>
    <ligand>
        <name>Mg(2+)</name>
        <dbReference type="ChEBI" id="CHEBI:18420"/>
    </ligand>
</feature>
<dbReference type="GO" id="GO:0046872">
    <property type="term" value="F:metal ion binding"/>
    <property type="evidence" value="ECO:0007669"/>
    <property type="project" value="UniProtKB-KW"/>
</dbReference>
<dbReference type="InterPro" id="IPR006689">
    <property type="entry name" value="Small_GTPase_ARF/SAR"/>
</dbReference>
<evidence type="ECO:0000256" key="4">
    <source>
        <dbReference type="ARBA" id="ARBA00022448"/>
    </source>
</evidence>
<dbReference type="GO" id="GO:0005783">
    <property type="term" value="C:endoplasmic reticulum"/>
    <property type="evidence" value="ECO:0007669"/>
    <property type="project" value="UniProtKB-SubCell"/>
</dbReference>
<evidence type="ECO:0000256" key="7">
    <source>
        <dbReference type="ARBA" id="ARBA00022892"/>
    </source>
</evidence>
<proteinExistence type="inferred from homology"/>
<dbReference type="GO" id="GO:0006886">
    <property type="term" value="P:intracellular protein transport"/>
    <property type="evidence" value="ECO:0007669"/>
    <property type="project" value="InterPro"/>
</dbReference>
<comment type="caution">
    <text evidence="15">The sequence shown here is derived from an EMBL/GenBank/DDBJ whole genome shotgun (WGS) entry which is preliminary data.</text>
</comment>
<organism evidence="15 16">
    <name type="scientific">Mucor saturninus</name>
    <dbReference type="NCBI Taxonomy" id="64648"/>
    <lineage>
        <taxon>Eukaryota</taxon>
        <taxon>Fungi</taxon>
        <taxon>Fungi incertae sedis</taxon>
        <taxon>Mucoromycota</taxon>
        <taxon>Mucoromycotina</taxon>
        <taxon>Mucoromycetes</taxon>
        <taxon>Mucorales</taxon>
        <taxon>Mucorineae</taxon>
        <taxon>Mucoraceae</taxon>
        <taxon>Mucor</taxon>
    </lineage>
</organism>
<evidence type="ECO:0000256" key="11">
    <source>
        <dbReference type="PIRSR" id="PIRSR606687-1"/>
    </source>
</evidence>
<evidence type="ECO:0000256" key="2">
    <source>
        <dbReference type="ARBA" id="ARBA00004555"/>
    </source>
</evidence>
<feature type="binding site" evidence="11">
    <location>
        <position position="17"/>
    </location>
    <ligand>
        <name>Mg(2+)</name>
        <dbReference type="ChEBI" id="CHEBI:18420"/>
    </ligand>
</feature>
<evidence type="ECO:0000313" key="16">
    <source>
        <dbReference type="Proteomes" id="UP000603453"/>
    </source>
</evidence>
<keyword evidence="6" id="KW-0256">Endoplasmic reticulum</keyword>
<keyword evidence="9" id="KW-0333">Golgi apparatus</keyword>
<feature type="binding site" evidence="12">
    <location>
        <position position="23"/>
    </location>
    <ligand>
        <name>GTP</name>
        <dbReference type="ChEBI" id="CHEBI:37565"/>
    </ligand>
</feature>
<dbReference type="Pfam" id="PF00025">
    <property type="entry name" value="Arf"/>
    <property type="match status" value="1"/>
</dbReference>
<evidence type="ECO:0000256" key="8">
    <source>
        <dbReference type="ARBA" id="ARBA00022927"/>
    </source>
</evidence>